<evidence type="ECO:0000256" key="4">
    <source>
        <dbReference type="PROSITE-ProRule" id="PRU00108"/>
    </source>
</evidence>
<evidence type="ECO:0000256" key="2">
    <source>
        <dbReference type="ARBA" id="ARBA00023155"/>
    </source>
</evidence>
<evidence type="ECO:0000259" key="6">
    <source>
        <dbReference type="PROSITE" id="PS50071"/>
    </source>
</evidence>
<keyword evidence="8" id="KW-1185">Reference proteome</keyword>
<dbReference type="AlphaFoldDB" id="A0A9W8HH09"/>
<proteinExistence type="predicted"/>
<dbReference type="OrthoDB" id="10056939at2759"/>
<dbReference type="PROSITE" id="PS50071">
    <property type="entry name" value="HOMEOBOX_2"/>
    <property type="match status" value="1"/>
</dbReference>
<feature type="DNA-binding region" description="Homeobox" evidence="4">
    <location>
        <begin position="216"/>
        <end position="277"/>
    </location>
</feature>
<evidence type="ECO:0000313" key="7">
    <source>
        <dbReference type="EMBL" id="KAJ2782324.1"/>
    </source>
</evidence>
<dbReference type="InterPro" id="IPR008422">
    <property type="entry name" value="KN_HD"/>
</dbReference>
<organism evidence="7 8">
    <name type="scientific">Coemansia javaensis</name>
    <dbReference type="NCBI Taxonomy" id="2761396"/>
    <lineage>
        <taxon>Eukaryota</taxon>
        <taxon>Fungi</taxon>
        <taxon>Fungi incertae sedis</taxon>
        <taxon>Zoopagomycota</taxon>
        <taxon>Kickxellomycotina</taxon>
        <taxon>Kickxellomycetes</taxon>
        <taxon>Kickxellales</taxon>
        <taxon>Kickxellaceae</taxon>
        <taxon>Coemansia</taxon>
    </lineage>
</organism>
<feature type="domain" description="Homeobox" evidence="6">
    <location>
        <begin position="214"/>
        <end position="276"/>
    </location>
</feature>
<evidence type="ECO:0000256" key="3">
    <source>
        <dbReference type="ARBA" id="ARBA00023242"/>
    </source>
</evidence>
<evidence type="ECO:0000256" key="1">
    <source>
        <dbReference type="ARBA" id="ARBA00023125"/>
    </source>
</evidence>
<dbReference type="Pfam" id="PF05920">
    <property type="entry name" value="Homeobox_KN"/>
    <property type="match status" value="1"/>
</dbReference>
<name>A0A9W8HH09_9FUNG</name>
<reference evidence="7" key="1">
    <citation type="submission" date="2022-07" db="EMBL/GenBank/DDBJ databases">
        <title>Phylogenomic reconstructions and comparative analyses of Kickxellomycotina fungi.</title>
        <authorList>
            <person name="Reynolds N.K."/>
            <person name="Stajich J.E."/>
            <person name="Barry K."/>
            <person name="Grigoriev I.V."/>
            <person name="Crous P."/>
            <person name="Smith M.E."/>
        </authorList>
    </citation>
    <scope>NUCLEOTIDE SEQUENCE</scope>
    <source>
        <strain evidence="7">NBRC 105414</strain>
    </source>
</reference>
<keyword evidence="1 4" id="KW-0238">DNA-binding</keyword>
<comment type="caution">
    <text evidence="7">The sequence shown here is derived from an EMBL/GenBank/DDBJ whole genome shotgun (WGS) entry which is preliminary data.</text>
</comment>
<dbReference type="GO" id="GO:0003677">
    <property type="term" value="F:DNA binding"/>
    <property type="evidence" value="ECO:0007669"/>
    <property type="project" value="UniProtKB-UniRule"/>
</dbReference>
<dbReference type="GO" id="GO:0005634">
    <property type="term" value="C:nucleus"/>
    <property type="evidence" value="ECO:0007669"/>
    <property type="project" value="UniProtKB-SubCell"/>
</dbReference>
<sequence length="318" mass="34124">MPRHRDHPAPLDMQLSLMAAGLFPAAPAMPPPMALVPMGCDAQPDTGLSAGPHGPLEYLTRLPVEQPLAAGYMARIFGAACPVPVATAGASSPSPTPPYRPPPAGLAEHGPRPDPAHAHDAQRLLTPPLAAQSPTHSVLSEMAPPMLPELMAPMFPELPLFPELSASTLPGPALAALPHPGLAALADPVLAALSCPVPGHGAAGDEWAPGRGGACKAKKRQTLTREQRTVLYKWLIDNIHHPYPKDSDRIALTGGTMDRQRFKWWFSNHRHRNFRSPRSRDSGEGFTPLPVFIKSCRRLRIETPWDHPPGTPECPAES</sequence>
<dbReference type="InterPro" id="IPR009057">
    <property type="entry name" value="Homeodomain-like_sf"/>
</dbReference>
<dbReference type="InterPro" id="IPR001356">
    <property type="entry name" value="HD"/>
</dbReference>
<dbReference type="CDD" id="cd00086">
    <property type="entry name" value="homeodomain"/>
    <property type="match status" value="1"/>
</dbReference>
<evidence type="ECO:0000256" key="5">
    <source>
        <dbReference type="SAM" id="MobiDB-lite"/>
    </source>
</evidence>
<dbReference type="EMBL" id="JANBUL010000076">
    <property type="protein sequence ID" value="KAJ2782324.1"/>
    <property type="molecule type" value="Genomic_DNA"/>
</dbReference>
<gene>
    <name evidence="7" type="ORF">H4R18_002353</name>
</gene>
<dbReference type="Proteomes" id="UP001140217">
    <property type="component" value="Unassembled WGS sequence"/>
</dbReference>
<evidence type="ECO:0000313" key="8">
    <source>
        <dbReference type="Proteomes" id="UP001140217"/>
    </source>
</evidence>
<feature type="compositionally biased region" description="Basic and acidic residues" evidence="5">
    <location>
        <begin position="109"/>
        <end position="119"/>
    </location>
</feature>
<dbReference type="Gene3D" id="1.10.10.60">
    <property type="entry name" value="Homeodomain-like"/>
    <property type="match status" value="1"/>
</dbReference>
<accession>A0A9W8HH09</accession>
<keyword evidence="3 4" id="KW-0539">Nucleus</keyword>
<feature type="compositionally biased region" description="Pro residues" evidence="5">
    <location>
        <begin position="94"/>
        <end position="104"/>
    </location>
</feature>
<dbReference type="GO" id="GO:0006355">
    <property type="term" value="P:regulation of DNA-templated transcription"/>
    <property type="evidence" value="ECO:0007669"/>
    <property type="project" value="InterPro"/>
</dbReference>
<protein>
    <recommendedName>
        <fullName evidence="6">Homeobox domain-containing protein</fullName>
    </recommendedName>
</protein>
<dbReference type="SUPFAM" id="SSF46689">
    <property type="entry name" value="Homeodomain-like"/>
    <property type="match status" value="1"/>
</dbReference>
<comment type="subcellular location">
    <subcellularLocation>
        <location evidence="4">Nucleus</location>
    </subcellularLocation>
</comment>
<feature type="region of interest" description="Disordered" evidence="5">
    <location>
        <begin position="87"/>
        <end position="119"/>
    </location>
</feature>
<keyword evidence="2 4" id="KW-0371">Homeobox</keyword>